<dbReference type="Proteomes" id="UP000461288">
    <property type="component" value="Unassembled WGS sequence"/>
</dbReference>
<evidence type="ECO:0000259" key="1">
    <source>
        <dbReference type="PROSITE" id="PS51750"/>
    </source>
</evidence>
<accession>A0A7X3H5I4</accession>
<comment type="caution">
    <text evidence="2">The sequence shown here is derived from an EMBL/GenBank/DDBJ whole genome shotgun (WGS) entry which is preliminary data.</text>
</comment>
<evidence type="ECO:0000313" key="3">
    <source>
        <dbReference type="Proteomes" id="UP000461288"/>
    </source>
</evidence>
<proteinExistence type="predicted"/>
<dbReference type="PROSITE" id="PS51750">
    <property type="entry name" value="BRO_N"/>
    <property type="match status" value="1"/>
</dbReference>
<dbReference type="PANTHER" id="PTHR36180">
    <property type="entry name" value="DNA-BINDING PROTEIN-RELATED-RELATED"/>
    <property type="match status" value="1"/>
</dbReference>
<feature type="domain" description="Bro-N" evidence="1">
    <location>
        <begin position="45"/>
        <end position="150"/>
    </location>
</feature>
<gene>
    <name evidence="2" type="ORF">GO594_01755</name>
</gene>
<sequence>MQARASVTSIERKNVMAKYTASVNEVDPSEWPVVDHQGQPHCAPSNVIPFRFEEKQVRTLLIGDQPWFVAKDIVCSLGYAKSSSPAKLIEHVPEQWKGVNPIHTLGGTQRVLMLSEQGLYFFLGRSDKPKALPVQMWVAGEVLPAIRKHGRYEDTDSRLATLVGQTIGTDGFHCLAAVLDGKVRHLPAKLRVGAKNHVWSQVRKAFSVSAVEDIPGSAMDSVRNFIAAYALEGEWIPRSEKAAAFADLIGRQLGASERWLVFTDGRGAEQYQQIPTTASVMSPQMVIEGICRGDYSMSTSEMFDLMASTLAGLKLRSDNQQHQLDSFKSGRSIA</sequence>
<dbReference type="AlphaFoldDB" id="A0A7X3H5I4"/>
<dbReference type="InterPro" id="IPR003497">
    <property type="entry name" value="BRO_N_domain"/>
</dbReference>
<protein>
    <submittedName>
        <fullName evidence="2">Phage antirepressor protein</fullName>
    </submittedName>
</protein>
<organism evidence="2 3">
    <name type="scientific">Metapseudomonas otitidis</name>
    <dbReference type="NCBI Taxonomy" id="319939"/>
    <lineage>
        <taxon>Bacteria</taxon>
        <taxon>Pseudomonadati</taxon>
        <taxon>Pseudomonadota</taxon>
        <taxon>Gammaproteobacteria</taxon>
        <taxon>Pseudomonadales</taxon>
        <taxon>Pseudomonadaceae</taxon>
        <taxon>Metapseudomonas</taxon>
    </lineage>
</organism>
<dbReference type="Pfam" id="PF02498">
    <property type="entry name" value="Bro-N"/>
    <property type="match status" value="1"/>
</dbReference>
<dbReference type="EMBL" id="WTFN01000003">
    <property type="protein sequence ID" value="MWK54691.1"/>
    <property type="molecule type" value="Genomic_DNA"/>
</dbReference>
<name>A0A7X3H5I4_9GAMM</name>
<evidence type="ECO:0000313" key="2">
    <source>
        <dbReference type="EMBL" id="MWK54691.1"/>
    </source>
</evidence>
<dbReference type="PANTHER" id="PTHR36180:SF2">
    <property type="entry name" value="BRO FAMILY PROTEIN"/>
    <property type="match status" value="1"/>
</dbReference>
<dbReference type="SMART" id="SM01040">
    <property type="entry name" value="Bro-N"/>
    <property type="match status" value="1"/>
</dbReference>
<reference evidence="2 3" key="1">
    <citation type="submission" date="2019-12" db="EMBL/GenBank/DDBJ databases">
        <title>Draft genome sequence of Pseudomonas otitidis recovered from a chicken carcass.</title>
        <authorList>
            <person name="Vieira T.R."/>
            <person name="Oliviera E.F.C."/>
            <person name="Silva N.M.V."/>
            <person name="Sambrano G.E."/>
            <person name="Cibulski S.P."/>
            <person name="Cardoso M.R.I."/>
        </authorList>
    </citation>
    <scope>NUCLEOTIDE SEQUENCE [LARGE SCALE GENOMIC DNA]</scope>
    <source>
        <strain evidence="2 3">25_K</strain>
    </source>
</reference>